<accession>A0A7W9U487</accession>
<dbReference type="Proteomes" id="UP000571554">
    <property type="component" value="Unassembled WGS sequence"/>
</dbReference>
<name>A0A7W9U487_9BURK</name>
<sequence length="69" mass="7643">MAMAIDSLASPTLLEEGGIKQDADEHRSTESIDDLVDLKDRDIQKMPSVFAIVSILLKQRATKSKRLDS</sequence>
<protein>
    <submittedName>
        <fullName evidence="1">Uncharacterized protein</fullName>
    </submittedName>
</protein>
<keyword evidence="2" id="KW-1185">Reference proteome</keyword>
<reference evidence="1 2" key="1">
    <citation type="submission" date="2020-08" db="EMBL/GenBank/DDBJ databases">
        <title>Above-ground endophytic microbial communities from plants in different locations in the United States.</title>
        <authorList>
            <person name="Frank C."/>
        </authorList>
    </citation>
    <scope>NUCLEOTIDE SEQUENCE [LARGE SCALE GENOMIC DNA]</scope>
    <source>
        <strain evidence="1 2">WP4_2_2</strain>
    </source>
</reference>
<comment type="caution">
    <text evidence="1">The sequence shown here is derived from an EMBL/GenBank/DDBJ whole genome shotgun (WGS) entry which is preliminary data.</text>
</comment>
<proteinExistence type="predicted"/>
<gene>
    <name evidence="1" type="ORF">F4827_006602</name>
</gene>
<dbReference type="AlphaFoldDB" id="A0A7W9U487"/>
<evidence type="ECO:0000313" key="2">
    <source>
        <dbReference type="Proteomes" id="UP000571554"/>
    </source>
</evidence>
<dbReference type="RefSeq" id="WP_183732567.1">
    <property type="nucleotide sequence ID" value="NZ_JACHBW010000031.1"/>
</dbReference>
<organism evidence="1 2">
    <name type="scientific">Paraburkholderia bannensis</name>
    <dbReference type="NCBI Taxonomy" id="765414"/>
    <lineage>
        <taxon>Bacteria</taxon>
        <taxon>Pseudomonadati</taxon>
        <taxon>Pseudomonadota</taxon>
        <taxon>Betaproteobacteria</taxon>
        <taxon>Burkholderiales</taxon>
        <taxon>Burkholderiaceae</taxon>
        <taxon>Paraburkholderia</taxon>
    </lineage>
</organism>
<dbReference type="EMBL" id="JACHBW010000031">
    <property type="protein sequence ID" value="MBB6106726.1"/>
    <property type="molecule type" value="Genomic_DNA"/>
</dbReference>
<evidence type="ECO:0000313" key="1">
    <source>
        <dbReference type="EMBL" id="MBB6106726.1"/>
    </source>
</evidence>